<organism evidence="2 3">
    <name type="scientific">Neoarthrinium moseri</name>
    <dbReference type="NCBI Taxonomy" id="1658444"/>
    <lineage>
        <taxon>Eukaryota</taxon>
        <taxon>Fungi</taxon>
        <taxon>Dikarya</taxon>
        <taxon>Ascomycota</taxon>
        <taxon>Pezizomycotina</taxon>
        <taxon>Sordariomycetes</taxon>
        <taxon>Xylariomycetidae</taxon>
        <taxon>Amphisphaeriales</taxon>
        <taxon>Apiosporaceae</taxon>
        <taxon>Neoarthrinium</taxon>
    </lineage>
</organism>
<dbReference type="InterPro" id="IPR053018">
    <property type="entry name" value="Elsinochrome_Biosynth-Asso"/>
</dbReference>
<dbReference type="EMBL" id="JAFIMR010000003">
    <property type="protein sequence ID" value="KAI1880104.1"/>
    <property type="molecule type" value="Genomic_DNA"/>
</dbReference>
<name>A0A9P9WVL1_9PEZI</name>
<sequence>MDSEIITCWRDGFHIGPSYNVTRKVWNCKDHFLNCDCPSIEADPDIAGIGVVAAFLTSASLTLFATILCPVLSRNNILPTYNPIDEFFRHYMCEPVQNLIGHHNSQVWGRVLYDMVVGLSDQQLVTGIALLVTAIIKLYNGSITVYHLNIVTDLVWFSSNTHLLSLLVVRSFEQSVKPNQRQPANNARRPRQFKAKLPSLIRALLMCILAGMLLYLTWVSACSEWYGVLDCPAQCTLPYGKGGSPLQWAIVNFVLVLYTYPLALFMLSRGSRIFWVDKCRPTLIDDKSLVAAGQKVNWGQHGSLLGKGLKAFFLSVWFFLSSDMEAILEQIAWHVLGYYWLFSDRDNGHIIMDESEKEKENGLGFGQLVPLFLLMLPVVQFFESWAGKLFPHAPNVFLKADHGKLALDQISA</sequence>
<reference evidence="2" key="1">
    <citation type="submission" date="2021-03" db="EMBL/GenBank/DDBJ databases">
        <title>Revisited historic fungal species revealed as producer of novel bioactive compounds through whole genome sequencing and comparative genomics.</title>
        <authorList>
            <person name="Vignolle G.A."/>
            <person name="Hochenegger N."/>
            <person name="Mach R.L."/>
            <person name="Mach-Aigner A.R."/>
            <person name="Javad Rahimi M."/>
            <person name="Salim K.A."/>
            <person name="Chan C.M."/>
            <person name="Lim L.B.L."/>
            <person name="Cai F."/>
            <person name="Druzhinina I.S."/>
            <person name="U'Ren J.M."/>
            <person name="Derntl C."/>
        </authorList>
    </citation>
    <scope>NUCLEOTIDE SEQUENCE</scope>
    <source>
        <strain evidence="2">TUCIM 5799</strain>
    </source>
</reference>
<keyword evidence="3" id="KW-1185">Reference proteome</keyword>
<keyword evidence="1" id="KW-0472">Membrane</keyword>
<feature type="transmembrane region" description="Helical" evidence="1">
    <location>
        <begin position="124"/>
        <end position="148"/>
    </location>
</feature>
<protein>
    <submittedName>
        <fullName evidence="2">Uncharacterized protein</fullName>
    </submittedName>
</protein>
<dbReference type="Proteomes" id="UP000829685">
    <property type="component" value="Unassembled WGS sequence"/>
</dbReference>
<comment type="caution">
    <text evidence="2">The sequence shown here is derived from an EMBL/GenBank/DDBJ whole genome shotgun (WGS) entry which is preliminary data.</text>
</comment>
<gene>
    <name evidence="2" type="ORF">JX265_001725</name>
</gene>
<keyword evidence="1" id="KW-1133">Transmembrane helix</keyword>
<dbReference type="AlphaFoldDB" id="A0A9P9WVL1"/>
<proteinExistence type="predicted"/>
<evidence type="ECO:0000313" key="3">
    <source>
        <dbReference type="Proteomes" id="UP000829685"/>
    </source>
</evidence>
<keyword evidence="1" id="KW-0812">Transmembrane</keyword>
<feature type="transmembrane region" description="Helical" evidence="1">
    <location>
        <begin position="46"/>
        <end position="72"/>
    </location>
</feature>
<feature type="transmembrane region" description="Helical" evidence="1">
    <location>
        <begin position="246"/>
        <end position="267"/>
    </location>
</feature>
<dbReference type="PANTHER" id="PTHR37577:SF1">
    <property type="entry name" value="INTEGRAL MEMBRANE PROTEIN"/>
    <property type="match status" value="1"/>
</dbReference>
<evidence type="ECO:0000313" key="2">
    <source>
        <dbReference type="EMBL" id="KAI1880104.1"/>
    </source>
</evidence>
<dbReference type="PANTHER" id="PTHR37577">
    <property type="entry name" value="INTEGRAL MEMBRANE PROTEIN"/>
    <property type="match status" value="1"/>
</dbReference>
<accession>A0A9P9WVL1</accession>
<feature type="transmembrane region" description="Helical" evidence="1">
    <location>
        <begin position="199"/>
        <end position="218"/>
    </location>
</feature>
<evidence type="ECO:0000256" key="1">
    <source>
        <dbReference type="SAM" id="Phobius"/>
    </source>
</evidence>